<dbReference type="EMBL" id="GBXM01007049">
    <property type="protein sequence ID" value="JAI01529.1"/>
    <property type="molecule type" value="Transcribed_RNA"/>
</dbReference>
<name>A0A0E9XIL1_ANGAN</name>
<organism evidence="1">
    <name type="scientific">Anguilla anguilla</name>
    <name type="common">European freshwater eel</name>
    <name type="synonym">Muraena anguilla</name>
    <dbReference type="NCBI Taxonomy" id="7936"/>
    <lineage>
        <taxon>Eukaryota</taxon>
        <taxon>Metazoa</taxon>
        <taxon>Chordata</taxon>
        <taxon>Craniata</taxon>
        <taxon>Vertebrata</taxon>
        <taxon>Euteleostomi</taxon>
        <taxon>Actinopterygii</taxon>
        <taxon>Neopterygii</taxon>
        <taxon>Teleostei</taxon>
        <taxon>Anguilliformes</taxon>
        <taxon>Anguillidae</taxon>
        <taxon>Anguilla</taxon>
    </lineage>
</organism>
<evidence type="ECO:0000313" key="1">
    <source>
        <dbReference type="EMBL" id="JAI01529.1"/>
    </source>
</evidence>
<sequence>MNNWNMHIVKTCLNNVEISQVVQRGHLAPANLLPCQEGLATYSSHLDYNELVDVSLIILW</sequence>
<reference evidence="1" key="2">
    <citation type="journal article" date="2015" name="Fish Shellfish Immunol.">
        <title>Early steps in the European eel (Anguilla anguilla)-Vibrio vulnificus interaction in the gills: Role of the RtxA13 toxin.</title>
        <authorList>
            <person name="Callol A."/>
            <person name="Pajuelo D."/>
            <person name="Ebbesson L."/>
            <person name="Teles M."/>
            <person name="MacKenzie S."/>
            <person name="Amaro C."/>
        </authorList>
    </citation>
    <scope>NUCLEOTIDE SEQUENCE</scope>
</reference>
<proteinExistence type="predicted"/>
<accession>A0A0E9XIL1</accession>
<reference evidence="1" key="1">
    <citation type="submission" date="2014-11" db="EMBL/GenBank/DDBJ databases">
        <authorList>
            <person name="Amaro Gonzalez C."/>
        </authorList>
    </citation>
    <scope>NUCLEOTIDE SEQUENCE</scope>
</reference>
<dbReference type="AlphaFoldDB" id="A0A0E9XIL1"/>
<protein>
    <submittedName>
        <fullName evidence="1">Uncharacterized protein</fullName>
    </submittedName>
</protein>